<dbReference type="RefSeq" id="WP_123695861.1">
    <property type="nucleotide sequence ID" value="NZ_RKHJ01000001.1"/>
</dbReference>
<feature type="domain" description="Abortive phage infection protein C-terminal" evidence="1">
    <location>
        <begin position="263"/>
        <end position="448"/>
    </location>
</feature>
<keyword evidence="3" id="KW-1185">Reference proteome</keyword>
<sequence length="575" mass="64188">MVQNERVLIDSHIAAAQAERDAPLPKDVAFETFTAEMALKEHNLTPEQIEAGRIGGGKDGAIDGVYVFLDDELLAEDSEIFDDDHLASKVRKNASIHLHLIQAKEETGFTETALDKVEVSTSKLLNLDSTDEELSVYYSAEVIARIRLFTRVWKKLLIRSPEVSIRFDYATKADTKNIAEAVAQKRIDLEQHLKSLVPGATTQVAFLGARELWEIADAVPEYDLQLRFTEYLSKADSYTGLVALADYFEFLCDPDGSLRGHLFDWNVRDYQGGVAVNRGIEETLESDSSDDFWWLNNGVTILCAGVTIGGDKTFTMQNVQIVNGMQTSHSIHSAITRIGAQVERSRNRSVLVRVFVTQDEAARDRIIRATNSQTKVADASLHATEDLHRQIEAYFFSRGWFYDRRKNFYKNMGRPADRIVSISGLGQAVIALGLSRPDDARARPSSLLSKEADYKQIFSSTLPLATYLWIAQFQRRTETLLRGVDEIDAHLRTNFRFHVGLYLVTRLKAAQIYSPTQLNALAAEPVSLTPEQVAEAMAAVAKLGTETARDEDAPIDRVAKSRSFVEKVIALALAP</sequence>
<dbReference type="AlphaFoldDB" id="A0A3N2AP39"/>
<dbReference type="EMBL" id="RKHJ01000001">
    <property type="protein sequence ID" value="ROR64678.1"/>
    <property type="molecule type" value="Genomic_DNA"/>
</dbReference>
<dbReference type="OrthoDB" id="9806213at2"/>
<dbReference type="Proteomes" id="UP000275456">
    <property type="component" value="Unassembled WGS sequence"/>
</dbReference>
<evidence type="ECO:0000313" key="3">
    <source>
        <dbReference type="Proteomes" id="UP000275456"/>
    </source>
</evidence>
<name>A0A3N2AP39_9MICO</name>
<gene>
    <name evidence="2" type="ORF">EDD26_0024</name>
</gene>
<dbReference type="InterPro" id="IPR018891">
    <property type="entry name" value="AIPR_C"/>
</dbReference>
<reference evidence="2 3" key="1">
    <citation type="submission" date="2018-11" db="EMBL/GenBank/DDBJ databases">
        <title>Sequencing the genomes of 1000 actinobacteria strains.</title>
        <authorList>
            <person name="Klenk H.-P."/>
        </authorList>
    </citation>
    <scope>NUCLEOTIDE SEQUENCE [LARGE SCALE GENOMIC DNA]</scope>
    <source>
        <strain evidence="2 3">DSM 9580</strain>
    </source>
</reference>
<proteinExistence type="predicted"/>
<dbReference type="Pfam" id="PF10592">
    <property type="entry name" value="AIPR"/>
    <property type="match status" value="1"/>
</dbReference>
<accession>A0A3N2AP39</accession>
<comment type="caution">
    <text evidence="2">The sequence shown here is derived from an EMBL/GenBank/DDBJ whole genome shotgun (WGS) entry which is preliminary data.</text>
</comment>
<organism evidence="2 3">
    <name type="scientific">Agrococcus jenensis</name>
    <dbReference type="NCBI Taxonomy" id="46353"/>
    <lineage>
        <taxon>Bacteria</taxon>
        <taxon>Bacillati</taxon>
        <taxon>Actinomycetota</taxon>
        <taxon>Actinomycetes</taxon>
        <taxon>Micrococcales</taxon>
        <taxon>Microbacteriaceae</taxon>
        <taxon>Agrococcus</taxon>
    </lineage>
</organism>
<evidence type="ECO:0000259" key="1">
    <source>
        <dbReference type="Pfam" id="PF10592"/>
    </source>
</evidence>
<protein>
    <submittedName>
        <fullName evidence="2">AIPR protein</fullName>
    </submittedName>
</protein>
<evidence type="ECO:0000313" key="2">
    <source>
        <dbReference type="EMBL" id="ROR64678.1"/>
    </source>
</evidence>